<evidence type="ECO:0000313" key="1">
    <source>
        <dbReference type="EMBL" id="TIX51695.1"/>
    </source>
</evidence>
<sequence>MYEFVDSPLYRLEPGARFFIWSTREWMNAASSRRCVCGVIGGAFAAHGVGEATDHFHLAMRTMFQNALVPLYFGCRNRETVTEHEAVLLAALGHASEGVEPVKEVARGLVHADMAPVLAHALRSVASIFDQAGRSFGPVRHGLDRPTMRERVERLIANLPPSLKHTARFRARGASEGPDHV</sequence>
<dbReference type="EMBL" id="SSHH01000001">
    <property type="protein sequence ID" value="TIX51695.1"/>
    <property type="molecule type" value="Genomic_DNA"/>
</dbReference>
<dbReference type="RefSeq" id="WP_136692480.1">
    <property type="nucleotide sequence ID" value="NZ_SSHH01000001.1"/>
</dbReference>
<gene>
    <name evidence="1" type="ORF">E5222_04390</name>
</gene>
<evidence type="ECO:0000313" key="2">
    <source>
        <dbReference type="Proteomes" id="UP000309389"/>
    </source>
</evidence>
<keyword evidence="2" id="KW-1185">Reference proteome</keyword>
<proteinExistence type="predicted"/>
<dbReference type="Proteomes" id="UP000309389">
    <property type="component" value="Unassembled WGS sequence"/>
</dbReference>
<protein>
    <submittedName>
        <fullName evidence="1">Uncharacterized protein</fullName>
    </submittedName>
</protein>
<reference evidence="1 2" key="1">
    <citation type="submission" date="2019-04" db="EMBL/GenBank/DDBJ databases">
        <title>Altererythrobacter aquimixticola sp. nov., isolated from sediment of junction between the ocean and a freshwater spring.</title>
        <authorList>
            <person name="Yoon J.-H."/>
        </authorList>
    </citation>
    <scope>NUCLEOTIDE SEQUENCE [LARGE SCALE GENOMIC DNA]</scope>
    <source>
        <strain evidence="1 2">SSKS-13</strain>
    </source>
</reference>
<dbReference type="AlphaFoldDB" id="A0A4T3F345"/>
<accession>A0A4T3F345</accession>
<comment type="caution">
    <text evidence="1">The sequence shown here is derived from an EMBL/GenBank/DDBJ whole genome shotgun (WGS) entry which is preliminary data.</text>
</comment>
<name>A0A4T3F345_9SPHN</name>
<organism evidence="1 2">
    <name type="scientific">Alteraurantiacibacter aquimixticola</name>
    <dbReference type="NCBI Taxonomy" id="2489173"/>
    <lineage>
        <taxon>Bacteria</taxon>
        <taxon>Pseudomonadati</taxon>
        <taxon>Pseudomonadota</taxon>
        <taxon>Alphaproteobacteria</taxon>
        <taxon>Sphingomonadales</taxon>
        <taxon>Erythrobacteraceae</taxon>
        <taxon>Alteraurantiacibacter</taxon>
    </lineage>
</organism>
<dbReference type="OrthoDB" id="7360669at2"/>